<feature type="signal peptide" evidence="1">
    <location>
        <begin position="1"/>
        <end position="20"/>
    </location>
</feature>
<dbReference type="Gene3D" id="3.40.50.1820">
    <property type="entry name" value="alpha/beta hydrolase"/>
    <property type="match status" value="1"/>
</dbReference>
<reference evidence="2 3" key="1">
    <citation type="submission" date="2023-10" db="EMBL/GenBank/DDBJ databases">
        <title>Glaciecola aquimarina strain GGW-M5 nov., isolated from a coastal seawater.</title>
        <authorList>
            <person name="Bayburt H."/>
            <person name="Kim J.M."/>
            <person name="Choi B.J."/>
            <person name="Jeon C.O."/>
        </authorList>
    </citation>
    <scope>NUCLEOTIDE SEQUENCE [LARGE SCALE GENOMIC DNA]</scope>
    <source>
        <strain evidence="2 3">KCTC 32108</strain>
    </source>
</reference>
<dbReference type="InterPro" id="IPR029058">
    <property type="entry name" value="AB_hydrolase_fold"/>
</dbReference>
<protein>
    <submittedName>
        <fullName evidence="2">Alpha/beta hydrolase-fold protein</fullName>
    </submittedName>
</protein>
<accession>A0ABU3SXD8</accession>
<comment type="caution">
    <text evidence="2">The sequence shown here is derived from an EMBL/GenBank/DDBJ whole genome shotgun (WGS) entry which is preliminary data.</text>
</comment>
<dbReference type="SUPFAM" id="SSF53474">
    <property type="entry name" value="alpha/beta-Hydrolases"/>
    <property type="match status" value="1"/>
</dbReference>
<keyword evidence="2" id="KW-0378">Hydrolase</keyword>
<name>A0ABU3SXD8_9ALTE</name>
<organism evidence="2 3">
    <name type="scientific">Paraglaciecola aquimarina</name>
    <dbReference type="NCBI Taxonomy" id="1235557"/>
    <lineage>
        <taxon>Bacteria</taxon>
        <taxon>Pseudomonadati</taxon>
        <taxon>Pseudomonadota</taxon>
        <taxon>Gammaproteobacteria</taxon>
        <taxon>Alteromonadales</taxon>
        <taxon>Alteromonadaceae</taxon>
        <taxon>Paraglaciecola</taxon>
    </lineage>
</organism>
<feature type="chain" id="PRO_5045096537" evidence="1">
    <location>
        <begin position="21"/>
        <end position="307"/>
    </location>
</feature>
<evidence type="ECO:0000313" key="2">
    <source>
        <dbReference type="EMBL" id="MDU0354669.1"/>
    </source>
</evidence>
<proteinExistence type="predicted"/>
<sequence length="307" mass="35331">MRFLALLCAVSMFVSTFGFASAPSFEVAKGKLDIVTSVKSAFVQDRDIYVWLPPGYSSSKKYDVLYMHDGRMLFDANQTWNKQEWQVDEVVAGLIEQKRIRPIIVVGIPNAVENRHSEYFPQQPFETLSVAKQDALYQIEKHPGSKLFSAKVYSDSHAKFLIKEVIPYVESHYSVNKGGAHRYIAGSSMGGLSSWYTLMNYPTDFAGAICMSTHWPGIFSMDEEVFTAFKTYFAQHLAQLSTHKIYFDYGDATLDAMYPLLQKQIDEILEQQAYPRQQWKTEYFRGENHSENAWAKRLHIPLEFMFQ</sequence>
<dbReference type="InterPro" id="IPR050583">
    <property type="entry name" value="Mycobacterial_A85_antigen"/>
</dbReference>
<dbReference type="Pfam" id="PF00756">
    <property type="entry name" value="Esterase"/>
    <property type="match status" value="1"/>
</dbReference>
<keyword evidence="1" id="KW-0732">Signal</keyword>
<gene>
    <name evidence="2" type="ORF">RS130_12745</name>
</gene>
<dbReference type="RefSeq" id="WP_316026254.1">
    <property type="nucleotide sequence ID" value="NZ_JAWDIO010000002.1"/>
</dbReference>
<keyword evidence="3" id="KW-1185">Reference proteome</keyword>
<dbReference type="Proteomes" id="UP001247805">
    <property type="component" value="Unassembled WGS sequence"/>
</dbReference>
<evidence type="ECO:0000256" key="1">
    <source>
        <dbReference type="SAM" id="SignalP"/>
    </source>
</evidence>
<dbReference type="PANTHER" id="PTHR48098:SF6">
    <property type="entry name" value="FERRI-BACILLIBACTIN ESTERASE BESA"/>
    <property type="match status" value="1"/>
</dbReference>
<dbReference type="EMBL" id="JAWDIO010000002">
    <property type="protein sequence ID" value="MDU0354669.1"/>
    <property type="molecule type" value="Genomic_DNA"/>
</dbReference>
<dbReference type="InterPro" id="IPR000801">
    <property type="entry name" value="Esterase-like"/>
</dbReference>
<evidence type="ECO:0000313" key="3">
    <source>
        <dbReference type="Proteomes" id="UP001247805"/>
    </source>
</evidence>
<dbReference type="GO" id="GO:0016787">
    <property type="term" value="F:hydrolase activity"/>
    <property type="evidence" value="ECO:0007669"/>
    <property type="project" value="UniProtKB-KW"/>
</dbReference>
<dbReference type="PANTHER" id="PTHR48098">
    <property type="entry name" value="ENTEROCHELIN ESTERASE-RELATED"/>
    <property type="match status" value="1"/>
</dbReference>